<dbReference type="AlphaFoldDB" id="A0A8J3JJM2"/>
<dbReference type="EMBL" id="BONF01000008">
    <property type="protein sequence ID" value="GIF79758.1"/>
    <property type="molecule type" value="Genomic_DNA"/>
</dbReference>
<proteinExistence type="predicted"/>
<accession>A0A8J3JJM2</accession>
<gene>
    <name evidence="1" type="ORF">Cba03nite_11070</name>
</gene>
<keyword evidence="2" id="KW-1185">Reference proteome</keyword>
<evidence type="ECO:0008006" key="3">
    <source>
        <dbReference type="Google" id="ProtNLM"/>
    </source>
</evidence>
<name>A0A8J3JJM2_9ACTN</name>
<protein>
    <recommendedName>
        <fullName evidence="3">RNA ligase</fullName>
    </recommendedName>
</protein>
<dbReference type="Proteomes" id="UP000601223">
    <property type="component" value="Unassembled WGS sequence"/>
</dbReference>
<reference evidence="1 2" key="1">
    <citation type="submission" date="2021-01" db="EMBL/GenBank/DDBJ databases">
        <title>Whole genome shotgun sequence of Catellatospora bangladeshensis NBRC 107357.</title>
        <authorList>
            <person name="Komaki H."/>
            <person name="Tamura T."/>
        </authorList>
    </citation>
    <scope>NUCLEOTIDE SEQUENCE [LARGE SCALE GENOMIC DNA]</scope>
    <source>
        <strain evidence="1 2">NBRC 107357</strain>
    </source>
</reference>
<sequence>MSPIATTTLAAMFPPGALDRAVADGLVRAQVHPALPLTIWNYTEKCTYANAWDEVTLACRGLVTDASGAVLARPLVKFFNHGQPGAAVIGLDEPVVVTDKADGSLGIVYPTPDGPAVATRGSFASVQAQHATRLLRERYPHWAPPAGLTVLVEIIYPGNRIVVDYGRLDDLMLLGAVEIATGRSFPPGAVADWPGPVVETFAYATFRDALAAPARPGREGLVVHALGPDTRIKLKYPEYVDLHRVVTGLNARVVWAALGAGATVAEIAEPLPDEFHPWVTDLATRLTAGLDELEKRVAATHDQIVAGLPDGWSRKDYAMVAGRHELRGYLFAHLDGKAYRRQLWEELKPDADETPHGRTFDDE</sequence>
<evidence type="ECO:0000313" key="1">
    <source>
        <dbReference type="EMBL" id="GIF79758.1"/>
    </source>
</evidence>
<organism evidence="1 2">
    <name type="scientific">Catellatospora bangladeshensis</name>
    <dbReference type="NCBI Taxonomy" id="310355"/>
    <lineage>
        <taxon>Bacteria</taxon>
        <taxon>Bacillati</taxon>
        <taxon>Actinomycetota</taxon>
        <taxon>Actinomycetes</taxon>
        <taxon>Micromonosporales</taxon>
        <taxon>Micromonosporaceae</taxon>
        <taxon>Catellatospora</taxon>
    </lineage>
</organism>
<evidence type="ECO:0000313" key="2">
    <source>
        <dbReference type="Proteomes" id="UP000601223"/>
    </source>
</evidence>
<comment type="caution">
    <text evidence="1">The sequence shown here is derived from an EMBL/GenBank/DDBJ whole genome shotgun (WGS) entry which is preliminary data.</text>
</comment>
<dbReference type="RefSeq" id="WP_239125488.1">
    <property type="nucleotide sequence ID" value="NZ_BONF01000008.1"/>
</dbReference>